<sequence length="336" mass="37097">MSYADSNKNGVIDPSTEIVEENNYYPFGLKHEGYNSLAGNPKYQYKYNGKELQETGMYDYGARFYMPDIGRWGVVDPLAEKYSNLSSYNYCANNPIIFVDTDGRRIIFVPGLGYEKGNKNNGPYAENISNALSIYTARYGTSSQTVDGSHGLFGDMLHVMWNSQKSASSNSIVEGTRIFDVAEGIAQNILNNPLGDGEQMNVMGFSQGSVTTAQAVIDIFRDPSKYGLDDNFKIDNLILGGSPISKDSSLYKEILKLQEAGKIGSVIYDEAQLKGDKVTGLGSKSKAGAFWKGLGFIGRMISKKGQEKNVHYQAAQDKNQSTTNFVIDFLEQENIH</sequence>
<dbReference type="NCBIfam" id="TIGR03696">
    <property type="entry name" value="Rhs_assc_core"/>
    <property type="match status" value="1"/>
</dbReference>
<evidence type="ECO:0000313" key="1">
    <source>
        <dbReference type="EMBL" id="GGP06310.1"/>
    </source>
</evidence>
<dbReference type="Gene3D" id="2.180.10.10">
    <property type="entry name" value="RHS repeat-associated core"/>
    <property type="match status" value="1"/>
</dbReference>
<proteinExistence type="predicted"/>
<evidence type="ECO:0000313" key="2">
    <source>
        <dbReference type="Proteomes" id="UP000620064"/>
    </source>
</evidence>
<dbReference type="EMBL" id="BMLV01000006">
    <property type="protein sequence ID" value="GGP06310.1"/>
    <property type="molecule type" value="Genomic_DNA"/>
</dbReference>
<comment type="caution">
    <text evidence="1">The sequence shown here is derived from an EMBL/GenBank/DDBJ whole genome shotgun (WGS) entry which is preliminary data.</text>
</comment>
<organism evidence="1 2">
    <name type="scientific">Cloacibacterium rupense</name>
    <dbReference type="NCBI Taxonomy" id="517423"/>
    <lineage>
        <taxon>Bacteria</taxon>
        <taxon>Pseudomonadati</taxon>
        <taxon>Bacteroidota</taxon>
        <taxon>Flavobacteriia</taxon>
        <taxon>Flavobacteriales</taxon>
        <taxon>Weeksellaceae</taxon>
    </lineage>
</organism>
<accession>A0ABQ2NM70</accession>
<dbReference type="PANTHER" id="PTHR32305:SF15">
    <property type="entry name" value="PROTEIN RHSA-RELATED"/>
    <property type="match status" value="1"/>
</dbReference>
<dbReference type="PANTHER" id="PTHR32305">
    <property type="match status" value="1"/>
</dbReference>
<dbReference type="InterPro" id="IPR050708">
    <property type="entry name" value="T6SS_VgrG/RHS"/>
</dbReference>
<dbReference type="InterPro" id="IPR022385">
    <property type="entry name" value="Rhs_assc_core"/>
</dbReference>
<protein>
    <recommendedName>
        <fullName evidence="3">RHS repeat-associated core domain-containing protein</fullName>
    </recommendedName>
</protein>
<evidence type="ECO:0008006" key="3">
    <source>
        <dbReference type="Google" id="ProtNLM"/>
    </source>
</evidence>
<reference evidence="2" key="1">
    <citation type="journal article" date="2019" name="Int. J. Syst. Evol. Microbiol.">
        <title>The Global Catalogue of Microorganisms (GCM) 10K type strain sequencing project: providing services to taxonomists for standard genome sequencing and annotation.</title>
        <authorList>
            <consortium name="The Broad Institute Genomics Platform"/>
            <consortium name="The Broad Institute Genome Sequencing Center for Infectious Disease"/>
            <person name="Wu L."/>
            <person name="Ma J."/>
        </authorList>
    </citation>
    <scope>NUCLEOTIDE SEQUENCE [LARGE SCALE GENOMIC DNA]</scope>
    <source>
        <strain evidence="2">CGMCC 1.7656</strain>
    </source>
</reference>
<keyword evidence="2" id="KW-1185">Reference proteome</keyword>
<dbReference type="Proteomes" id="UP000620064">
    <property type="component" value="Unassembled WGS sequence"/>
</dbReference>
<gene>
    <name evidence="1" type="ORF">GCM10010992_26010</name>
</gene>
<name>A0ABQ2NM70_9FLAO</name>